<sequence length="98" mass="10896">MEYFYFKVTQFKNDGSSGEKKNYKDVASAFDSISDSTSSINDPISKIANNINTNNLNWNEEKGAYDASYNGQVSKITNVANEKVEKSSKESGYWSAIA</sequence>
<dbReference type="HOGENOM" id="CLU_2328131_0_0_5"/>
<dbReference type="EMBL" id="AILU01000023">
    <property type="protein sequence ID" value="EJF79379.1"/>
    <property type="molecule type" value="Genomic_DNA"/>
</dbReference>
<comment type="caution">
    <text evidence="1">The sequence shown here is derived from an EMBL/GenBank/DDBJ whole genome shotgun (WGS) entry which is preliminary data.</text>
</comment>
<dbReference type="Proteomes" id="UP000008947">
    <property type="component" value="Unassembled WGS sequence"/>
</dbReference>
<dbReference type="eggNOG" id="COG5295">
    <property type="taxonomic scope" value="Bacteria"/>
</dbReference>
<protein>
    <recommendedName>
        <fullName evidence="3">Trimeric autotransporter adhesin YadA-like stalk domain-containing protein</fullName>
    </recommendedName>
</protein>
<dbReference type="Gene3D" id="6.10.250.2030">
    <property type="match status" value="1"/>
</dbReference>
<gene>
    <name evidence="1" type="ORF">MCQ_00920</name>
</gene>
<keyword evidence="2" id="KW-1185">Reference proteome</keyword>
<reference evidence="1 2" key="1">
    <citation type="submission" date="2012-03" db="EMBL/GenBank/DDBJ databases">
        <title>The Genome Sequence of Bartonella washoensis Sb944nv.</title>
        <authorList>
            <consortium name="The Broad Institute Genome Sequencing Platform"/>
            <consortium name="The Broad Institute Genome Sequencing Center for Infectious Disease"/>
            <person name="Feldgarden M."/>
            <person name="Kirby J."/>
            <person name="Kosoy M."/>
            <person name="Birtles R."/>
            <person name="Probert W.S."/>
            <person name="Chiaraviglio L."/>
            <person name="Young S.K."/>
            <person name="Zeng Q."/>
            <person name="Gargeya S."/>
            <person name="Fitzgerald M."/>
            <person name="Haas B."/>
            <person name="Abouelleil A."/>
            <person name="Alvarado L."/>
            <person name="Arachchi H.M."/>
            <person name="Berlin A."/>
            <person name="Chapman S.B."/>
            <person name="Gearin G."/>
            <person name="Goldberg J."/>
            <person name="Griggs A."/>
            <person name="Gujja S."/>
            <person name="Hansen M."/>
            <person name="Heiman D."/>
            <person name="Howarth C."/>
            <person name="Larimer J."/>
            <person name="Lui A."/>
            <person name="MacDonald P.J.P."/>
            <person name="McCowen C."/>
            <person name="Montmayeur A."/>
            <person name="Murphy C."/>
            <person name="Neiman D."/>
            <person name="Pearson M."/>
            <person name="Priest M."/>
            <person name="Roberts A."/>
            <person name="Saif S."/>
            <person name="Shea T."/>
            <person name="Sisk P."/>
            <person name="Stolte C."/>
            <person name="Sykes S."/>
            <person name="Wortman J."/>
            <person name="Nusbaum C."/>
            <person name="Birren B."/>
        </authorList>
    </citation>
    <scope>NUCLEOTIDE SEQUENCE [LARGE SCALE GENOMIC DNA]</scope>
    <source>
        <strain evidence="1 2">Sb944nv</strain>
    </source>
</reference>
<evidence type="ECO:0008006" key="3">
    <source>
        <dbReference type="Google" id="ProtNLM"/>
    </source>
</evidence>
<evidence type="ECO:0000313" key="2">
    <source>
        <dbReference type="Proteomes" id="UP000008947"/>
    </source>
</evidence>
<proteinExistence type="predicted"/>
<accession>J0Q9K1</accession>
<organism evidence="1 2">
    <name type="scientific">Candidatus Bartonella washoeensis Sb944nv</name>
    <dbReference type="NCBI Taxonomy" id="1094563"/>
    <lineage>
        <taxon>Bacteria</taxon>
        <taxon>Pseudomonadati</taxon>
        <taxon>Pseudomonadota</taxon>
        <taxon>Alphaproteobacteria</taxon>
        <taxon>Hyphomicrobiales</taxon>
        <taxon>Bartonellaceae</taxon>
        <taxon>Bartonella</taxon>
    </lineage>
</organism>
<dbReference type="RefSeq" id="WP_006923842.1">
    <property type="nucleotide sequence ID" value="NZ_JH725023.1"/>
</dbReference>
<dbReference type="AlphaFoldDB" id="J0Q9K1"/>
<dbReference type="PATRIC" id="fig|1094563.3.peg.1049"/>
<name>J0Q9K1_9HYPH</name>
<evidence type="ECO:0000313" key="1">
    <source>
        <dbReference type="EMBL" id="EJF79379.1"/>
    </source>
</evidence>